<dbReference type="InterPro" id="IPR039426">
    <property type="entry name" value="TonB-dep_rcpt-like"/>
</dbReference>
<evidence type="ECO:0000259" key="15">
    <source>
        <dbReference type="Pfam" id="PF07715"/>
    </source>
</evidence>
<dbReference type="RefSeq" id="WP_027312434.1">
    <property type="nucleotide sequence ID" value="NZ_JBHLZN010000003.1"/>
</dbReference>
<dbReference type="NCBIfam" id="TIGR01786">
    <property type="entry name" value="TonB-hemlactrns"/>
    <property type="match status" value="1"/>
</dbReference>
<dbReference type="InterPro" id="IPR036942">
    <property type="entry name" value="Beta-barrel_TonB_sf"/>
</dbReference>
<evidence type="ECO:0000256" key="11">
    <source>
        <dbReference type="RuleBase" id="RU003357"/>
    </source>
</evidence>
<keyword evidence="9 10" id="KW-0998">Cell outer membrane</keyword>
<dbReference type="InterPro" id="IPR037066">
    <property type="entry name" value="Plug_dom_sf"/>
</dbReference>
<keyword evidence="7 11" id="KW-0798">TonB box</keyword>
<dbReference type="PANTHER" id="PTHR30069">
    <property type="entry name" value="TONB-DEPENDENT OUTER MEMBRANE RECEPTOR"/>
    <property type="match status" value="1"/>
</dbReference>
<evidence type="ECO:0000313" key="17">
    <source>
        <dbReference type="Proteomes" id="UP001589628"/>
    </source>
</evidence>
<evidence type="ECO:0000256" key="1">
    <source>
        <dbReference type="ARBA" id="ARBA00004571"/>
    </source>
</evidence>
<dbReference type="InterPro" id="IPR000531">
    <property type="entry name" value="Beta-barrel_TonB"/>
</dbReference>
<proteinExistence type="inferred from homology"/>
<dbReference type="Pfam" id="PF00593">
    <property type="entry name" value="TonB_dep_Rec_b-barrel"/>
    <property type="match status" value="1"/>
</dbReference>
<keyword evidence="17" id="KW-1185">Reference proteome</keyword>
<gene>
    <name evidence="16" type="ORF">ACFFLH_09825</name>
</gene>
<keyword evidence="5 10" id="KW-0812">Transmembrane</keyword>
<dbReference type="InterPro" id="IPR010949">
    <property type="entry name" value="TonB_Hb/transfer/lactofer_rcpt"/>
</dbReference>
<keyword evidence="3 10" id="KW-0813">Transport</keyword>
<dbReference type="InterPro" id="IPR012910">
    <property type="entry name" value="Plug_dom"/>
</dbReference>
<evidence type="ECO:0000256" key="3">
    <source>
        <dbReference type="ARBA" id="ARBA00022448"/>
    </source>
</evidence>
<evidence type="ECO:0000256" key="9">
    <source>
        <dbReference type="ARBA" id="ARBA00023237"/>
    </source>
</evidence>
<sequence>MRLFPLSLLASAMLTTLAAQAAEQLKAVTVTATRNPSSSFHTPAMVDLIDADDAAHTLASSPAELLQGIAGLESGGSARRNSQTFSLRGYEEDGLLILVDGVRQKFEAGHGSGFYLDPQLIQRVEVVRGPHSALYGSGGLGGVIAFSTKDGRDLLAADQEHGGYFSIGGRSDRHEKGSNLALYGQQQQWDYLASLSLKSNESIRLGDGNHLAADDDIASGLFKLGWQVNPDRRLQLSHLAYHAKALEPRNGQSSTASDRSDKTIQSHTSQLSYADQASDNHWLDWQVRLYHNLIDLDESLQSTSSALNQSGDRIQRELQTWGLALDNQSRFEHGSLTQLWSYGLEWSSEEQDGQHSRRNVADGIPDAEARFYSAYLQNELNWDSGWGQWQLIPSLRYDDFHSDNSQGLNQDRNQVSPKLALSWQPQPWLLGFASYAEAFRAPTISETYQTGTHFEIPRMGANRFIPNPNLRPETNRTLEYGFGLDFASVFSAEDQLTFKISRFDTRSEDFIDSKVNMSFFPSCCGTTQAVNVANAKLWGNDAQLNYQNAWLTYRLSYSRINGRDSATGAYLGRLTPTTWVSDLAWKLGDEQQLGWRFKRAKAHLKVNSASEQRAAYDLHDLYYEIRPSQQLRLNASIDNLFDEDYSAAYAGSKGSGRSLNLKATYQW</sequence>
<name>A0ABV5ZF12_9GAMM</name>
<evidence type="ECO:0000256" key="7">
    <source>
        <dbReference type="ARBA" id="ARBA00023077"/>
    </source>
</evidence>
<dbReference type="Pfam" id="PF07715">
    <property type="entry name" value="Plug"/>
    <property type="match status" value="1"/>
</dbReference>
<comment type="caution">
    <text evidence="16">The sequence shown here is derived from an EMBL/GenBank/DDBJ whole genome shotgun (WGS) entry which is preliminary data.</text>
</comment>
<evidence type="ECO:0000256" key="6">
    <source>
        <dbReference type="ARBA" id="ARBA00022729"/>
    </source>
</evidence>
<feature type="domain" description="TonB-dependent receptor plug" evidence="15">
    <location>
        <begin position="41"/>
        <end position="143"/>
    </location>
</feature>
<keyword evidence="16" id="KW-0675">Receptor</keyword>
<reference evidence="16 17" key="1">
    <citation type="submission" date="2024-09" db="EMBL/GenBank/DDBJ databases">
        <authorList>
            <person name="Sun Q."/>
            <person name="Mori K."/>
        </authorList>
    </citation>
    <scope>NUCLEOTIDE SEQUENCE [LARGE SCALE GENOMIC DNA]</scope>
    <source>
        <strain evidence="16 17">ATCC 51285</strain>
    </source>
</reference>
<dbReference type="InterPro" id="IPR011276">
    <property type="entry name" value="TonB_haem/Hb_rcpt"/>
</dbReference>
<comment type="similarity">
    <text evidence="2 10 11">Belongs to the TonB-dependent receptor family.</text>
</comment>
<dbReference type="PROSITE" id="PS52016">
    <property type="entry name" value="TONB_DEPENDENT_REC_3"/>
    <property type="match status" value="1"/>
</dbReference>
<evidence type="ECO:0000256" key="5">
    <source>
        <dbReference type="ARBA" id="ARBA00022692"/>
    </source>
</evidence>
<evidence type="ECO:0000256" key="2">
    <source>
        <dbReference type="ARBA" id="ARBA00009810"/>
    </source>
</evidence>
<evidence type="ECO:0000256" key="4">
    <source>
        <dbReference type="ARBA" id="ARBA00022452"/>
    </source>
</evidence>
<feature type="domain" description="TonB-dependent receptor-like beta-barrel" evidence="14">
    <location>
        <begin position="226"/>
        <end position="640"/>
    </location>
</feature>
<dbReference type="Proteomes" id="UP001589628">
    <property type="component" value="Unassembled WGS sequence"/>
</dbReference>
<accession>A0ABV5ZF12</accession>
<feature type="signal peptide" evidence="13">
    <location>
        <begin position="1"/>
        <end position="21"/>
    </location>
</feature>
<evidence type="ECO:0000256" key="10">
    <source>
        <dbReference type="PROSITE-ProRule" id="PRU01360"/>
    </source>
</evidence>
<comment type="subcellular location">
    <subcellularLocation>
        <location evidence="1 10">Cell outer membrane</location>
        <topology evidence="1 10">Multi-pass membrane protein</topology>
    </subcellularLocation>
</comment>
<keyword evidence="4 10" id="KW-1134">Transmembrane beta strand</keyword>
<keyword evidence="6 13" id="KW-0732">Signal</keyword>
<organism evidence="16 17">
    <name type="scientific">Balneatrix alpica</name>
    <dbReference type="NCBI Taxonomy" id="75684"/>
    <lineage>
        <taxon>Bacteria</taxon>
        <taxon>Pseudomonadati</taxon>
        <taxon>Pseudomonadota</taxon>
        <taxon>Gammaproteobacteria</taxon>
        <taxon>Oceanospirillales</taxon>
        <taxon>Balneatrichaceae</taxon>
        <taxon>Balneatrix</taxon>
    </lineage>
</organism>
<protein>
    <submittedName>
        <fullName evidence="16">TonB-dependent hemoglobin/transferrin/lactoferrin family receptor</fullName>
    </submittedName>
</protein>
<evidence type="ECO:0000313" key="16">
    <source>
        <dbReference type="EMBL" id="MFB9886709.1"/>
    </source>
</evidence>
<keyword evidence="8 10" id="KW-0472">Membrane</keyword>
<dbReference type="PANTHER" id="PTHR30069:SF41">
    <property type="entry name" value="HEME_HEMOPEXIN UTILIZATION PROTEIN C"/>
    <property type="match status" value="1"/>
</dbReference>
<evidence type="ECO:0000256" key="12">
    <source>
        <dbReference type="SAM" id="MobiDB-lite"/>
    </source>
</evidence>
<feature type="region of interest" description="Disordered" evidence="12">
    <location>
        <begin position="247"/>
        <end position="271"/>
    </location>
</feature>
<dbReference type="SUPFAM" id="SSF56935">
    <property type="entry name" value="Porins"/>
    <property type="match status" value="1"/>
</dbReference>
<dbReference type="EMBL" id="JBHLZN010000003">
    <property type="protein sequence ID" value="MFB9886709.1"/>
    <property type="molecule type" value="Genomic_DNA"/>
</dbReference>
<dbReference type="CDD" id="cd01347">
    <property type="entry name" value="ligand_gated_channel"/>
    <property type="match status" value="1"/>
</dbReference>
<dbReference type="NCBIfam" id="TIGR01785">
    <property type="entry name" value="TonB-hemin"/>
    <property type="match status" value="1"/>
</dbReference>
<evidence type="ECO:0000256" key="8">
    <source>
        <dbReference type="ARBA" id="ARBA00023136"/>
    </source>
</evidence>
<dbReference type="Gene3D" id="2.170.130.10">
    <property type="entry name" value="TonB-dependent receptor, plug domain"/>
    <property type="match status" value="1"/>
</dbReference>
<feature type="chain" id="PRO_5047144879" evidence="13">
    <location>
        <begin position="22"/>
        <end position="667"/>
    </location>
</feature>
<evidence type="ECO:0000256" key="13">
    <source>
        <dbReference type="SAM" id="SignalP"/>
    </source>
</evidence>
<dbReference type="Gene3D" id="2.40.170.20">
    <property type="entry name" value="TonB-dependent receptor, beta-barrel domain"/>
    <property type="match status" value="1"/>
</dbReference>
<evidence type="ECO:0000259" key="14">
    <source>
        <dbReference type="Pfam" id="PF00593"/>
    </source>
</evidence>